<dbReference type="InterPro" id="IPR037219">
    <property type="entry name" value="Peptidase_M41-like"/>
</dbReference>
<dbReference type="SUPFAM" id="SSF140990">
    <property type="entry name" value="FtsH protease domain-like"/>
    <property type="match status" value="1"/>
</dbReference>
<keyword evidence="2" id="KW-0812">Transmembrane</keyword>
<feature type="compositionally biased region" description="Gly residues" evidence="1">
    <location>
        <begin position="16"/>
        <end position="25"/>
    </location>
</feature>
<feature type="compositionally biased region" description="Polar residues" evidence="1">
    <location>
        <begin position="1"/>
        <end position="12"/>
    </location>
</feature>
<name>W7TKF4_9STRA</name>
<dbReference type="PANTHER" id="PTHR33471:SF7">
    <property type="entry name" value="ATP-DEPENDENT ZINC METALLOPROTEASE-RELATED"/>
    <property type="match status" value="1"/>
</dbReference>
<keyword evidence="4" id="KW-1185">Reference proteome</keyword>
<feature type="transmembrane region" description="Helical" evidence="2">
    <location>
        <begin position="44"/>
        <end position="61"/>
    </location>
</feature>
<comment type="caution">
    <text evidence="3">The sequence shown here is derived from an EMBL/GenBank/DDBJ whole genome shotgun (WGS) entry which is preliminary data.</text>
</comment>
<accession>W7TKF4</accession>
<dbReference type="OrthoDB" id="40154at2759"/>
<feature type="region of interest" description="Disordered" evidence="1">
    <location>
        <begin position="1"/>
        <end position="26"/>
    </location>
</feature>
<keyword evidence="2" id="KW-0472">Membrane</keyword>
<sequence length="476" mass="52059">MPGTSTRRQNFDTGAGKEGGMGGSFTWGSTDQVLRPRTRLRTNGRFYVFVLLLLTSAHAFLPRTPKLTATRYLQASTPVSSKPSSSTTPVATDAAQYWPLLEELVSSCLVDDKAFSPTGSDASPYVRPRQRDVGASGEGMVAIGASLADTRLVDGLELMKVRRNKDGSVRSGFLRFWNSVPLEFFGVSRNDLRVYARMRERVEKALGFTASPAVERVESGIAIVMALSITSALTTLDKLPGPDIVRWFATSFLVSIPFAYISLGLSFPEVLMRAANQVLFALNREYKERLLRHEAGHFLVGYLCGLPVLSYSVSGRLNAVEFAQILSFAQEAAAAATVPQDSSETGPAMLPSKSGPVSREEAERWTPRGVLLKEELARLTVVSLAGVVSEYIAYGKAEGGGNDLSQLLALFNLADPAMSDREQERWLNWGVLQSYNMIRQNEKALVALMAAFERGESVVTCMQIVEQEGGRYLEDD</sequence>
<dbReference type="EMBL" id="AZIL01000612">
    <property type="protein sequence ID" value="EWM26562.1"/>
    <property type="molecule type" value="Genomic_DNA"/>
</dbReference>
<evidence type="ECO:0000313" key="4">
    <source>
        <dbReference type="Proteomes" id="UP000019335"/>
    </source>
</evidence>
<gene>
    <name evidence="3" type="ORF">Naga_100084g7</name>
</gene>
<dbReference type="PANTHER" id="PTHR33471">
    <property type="entry name" value="ATP-DEPENDENT ZINC METALLOPROTEASE-RELATED"/>
    <property type="match status" value="1"/>
</dbReference>
<organism evidence="3 4">
    <name type="scientific">Nannochloropsis gaditana</name>
    <dbReference type="NCBI Taxonomy" id="72520"/>
    <lineage>
        <taxon>Eukaryota</taxon>
        <taxon>Sar</taxon>
        <taxon>Stramenopiles</taxon>
        <taxon>Ochrophyta</taxon>
        <taxon>Eustigmatophyceae</taxon>
        <taxon>Eustigmatales</taxon>
        <taxon>Monodopsidaceae</taxon>
        <taxon>Nannochloropsis</taxon>
    </lineage>
</organism>
<evidence type="ECO:0000256" key="1">
    <source>
        <dbReference type="SAM" id="MobiDB-lite"/>
    </source>
</evidence>
<dbReference type="Proteomes" id="UP000019335">
    <property type="component" value="Chromosome 8"/>
</dbReference>
<dbReference type="Gene3D" id="1.20.58.760">
    <property type="entry name" value="Peptidase M41"/>
    <property type="match status" value="1"/>
</dbReference>
<evidence type="ECO:0000256" key="2">
    <source>
        <dbReference type="SAM" id="Phobius"/>
    </source>
</evidence>
<dbReference type="GO" id="GO:0005524">
    <property type="term" value="F:ATP binding"/>
    <property type="evidence" value="ECO:0007669"/>
    <property type="project" value="InterPro"/>
</dbReference>
<dbReference type="AlphaFoldDB" id="W7TKF4"/>
<proteinExistence type="predicted"/>
<dbReference type="GO" id="GO:0004222">
    <property type="term" value="F:metalloendopeptidase activity"/>
    <property type="evidence" value="ECO:0007669"/>
    <property type="project" value="InterPro"/>
</dbReference>
<reference evidence="3 4" key="1">
    <citation type="journal article" date="2014" name="Mol. Plant">
        <title>Chromosome Scale Genome Assembly and Transcriptome Profiling of Nannochloropsis gaditana in Nitrogen Depletion.</title>
        <authorList>
            <person name="Corteggiani Carpinelli E."/>
            <person name="Telatin A."/>
            <person name="Vitulo N."/>
            <person name="Forcato C."/>
            <person name="D'Angelo M."/>
            <person name="Schiavon R."/>
            <person name="Vezzi A."/>
            <person name="Giacometti G.M."/>
            <person name="Morosinotto T."/>
            <person name="Valle G."/>
        </authorList>
    </citation>
    <scope>NUCLEOTIDE SEQUENCE [LARGE SCALE GENOMIC DNA]</scope>
    <source>
        <strain evidence="3 4">B-31</strain>
    </source>
</reference>
<dbReference type="GO" id="GO:0006508">
    <property type="term" value="P:proteolysis"/>
    <property type="evidence" value="ECO:0007669"/>
    <property type="project" value="InterPro"/>
</dbReference>
<dbReference type="GO" id="GO:0004176">
    <property type="term" value="F:ATP-dependent peptidase activity"/>
    <property type="evidence" value="ECO:0007669"/>
    <property type="project" value="InterPro"/>
</dbReference>
<evidence type="ECO:0000313" key="3">
    <source>
        <dbReference type="EMBL" id="EWM26562.1"/>
    </source>
</evidence>
<keyword evidence="2" id="KW-1133">Transmembrane helix</keyword>
<protein>
    <submittedName>
        <fullName evidence="3">Uncharacterized protein</fullName>
    </submittedName>
</protein>